<organism evidence="2 3">
    <name type="scientific">Laticauda laticaudata</name>
    <name type="common">Blue-ringed sea krait</name>
    <name type="synonym">Blue-lipped sea krait</name>
    <dbReference type="NCBI Taxonomy" id="8630"/>
    <lineage>
        <taxon>Eukaryota</taxon>
        <taxon>Metazoa</taxon>
        <taxon>Chordata</taxon>
        <taxon>Craniata</taxon>
        <taxon>Vertebrata</taxon>
        <taxon>Euteleostomi</taxon>
        <taxon>Lepidosauria</taxon>
        <taxon>Squamata</taxon>
        <taxon>Bifurcata</taxon>
        <taxon>Unidentata</taxon>
        <taxon>Episquamata</taxon>
        <taxon>Toxicofera</taxon>
        <taxon>Serpentes</taxon>
        <taxon>Colubroidea</taxon>
        <taxon>Elapidae</taxon>
        <taxon>Laticaudinae</taxon>
        <taxon>Laticauda</taxon>
    </lineage>
</organism>
<dbReference type="PANTHER" id="PTHR48075">
    <property type="entry name" value="3-HYDROXYACYL-COA DEHYDROGENASE FAMILY PROTEIN"/>
    <property type="match status" value="1"/>
</dbReference>
<dbReference type="InterPro" id="IPR006176">
    <property type="entry name" value="3-OHacyl-CoA_DH_NAD-bd"/>
</dbReference>
<dbReference type="PANTHER" id="PTHR48075:SF1">
    <property type="entry name" value="LAMBDA-CRYSTALLIN HOMOLOG"/>
    <property type="match status" value="1"/>
</dbReference>
<evidence type="ECO:0000259" key="1">
    <source>
        <dbReference type="Pfam" id="PF02737"/>
    </source>
</evidence>
<name>A0A8C5SKW5_LATLA</name>
<reference evidence="2" key="2">
    <citation type="submission" date="2025-09" db="UniProtKB">
        <authorList>
            <consortium name="Ensembl"/>
        </authorList>
    </citation>
    <scope>IDENTIFICATION</scope>
</reference>
<dbReference type="Proteomes" id="UP000694406">
    <property type="component" value="Unplaced"/>
</dbReference>
<sequence>QSLNVSGCLCYLSVLGLIGSSWAMVFASGGFQVKLYDAVEAQVTKSLKKIGEQMKELETAEMLKGSLTADQQITLISGCTDLKEAVKATMSLHSYMHTFKLYIWPSQPVILCDEQNKVKKNLQKYKH</sequence>
<keyword evidence="3" id="KW-1185">Reference proteome</keyword>
<dbReference type="Pfam" id="PF02737">
    <property type="entry name" value="3HCDH_N"/>
    <property type="match status" value="1"/>
</dbReference>
<dbReference type="GO" id="GO:0050104">
    <property type="term" value="F:L-gulonate 3-dehydrogenase activity"/>
    <property type="evidence" value="ECO:0007669"/>
    <property type="project" value="TreeGrafter"/>
</dbReference>
<dbReference type="InterPro" id="IPR036291">
    <property type="entry name" value="NAD(P)-bd_dom_sf"/>
</dbReference>
<dbReference type="SUPFAM" id="SSF51735">
    <property type="entry name" value="NAD(P)-binding Rossmann-fold domains"/>
    <property type="match status" value="1"/>
</dbReference>
<reference evidence="2" key="1">
    <citation type="submission" date="2025-08" db="UniProtKB">
        <authorList>
            <consortium name="Ensembl"/>
        </authorList>
    </citation>
    <scope>IDENTIFICATION</scope>
</reference>
<accession>A0A8C5SKW5</accession>
<proteinExistence type="predicted"/>
<dbReference type="GeneTree" id="ENSGT00950000185332"/>
<evidence type="ECO:0000313" key="3">
    <source>
        <dbReference type="Proteomes" id="UP000694406"/>
    </source>
</evidence>
<dbReference type="Gene3D" id="3.40.50.720">
    <property type="entry name" value="NAD(P)-binding Rossmann-like Domain"/>
    <property type="match status" value="1"/>
</dbReference>
<evidence type="ECO:0000313" key="2">
    <source>
        <dbReference type="Ensembl" id="ENSLLTP00000019015.1"/>
    </source>
</evidence>
<feature type="domain" description="3-hydroxyacyl-CoA dehydrogenase NAD binding" evidence="1">
    <location>
        <begin position="16"/>
        <end position="90"/>
    </location>
</feature>
<dbReference type="GO" id="GO:0070403">
    <property type="term" value="F:NAD+ binding"/>
    <property type="evidence" value="ECO:0007669"/>
    <property type="project" value="InterPro"/>
</dbReference>
<dbReference type="Ensembl" id="ENSLLTT00000019720.1">
    <property type="protein sequence ID" value="ENSLLTP00000019015.1"/>
    <property type="gene ID" value="ENSLLTG00000014341.1"/>
</dbReference>
<dbReference type="AlphaFoldDB" id="A0A8C5SKW5"/>
<dbReference type="GO" id="GO:0006631">
    <property type="term" value="P:fatty acid metabolic process"/>
    <property type="evidence" value="ECO:0007669"/>
    <property type="project" value="InterPro"/>
</dbReference>
<protein>
    <recommendedName>
        <fullName evidence="1">3-hydroxyacyl-CoA dehydrogenase NAD binding domain-containing protein</fullName>
    </recommendedName>
</protein>